<dbReference type="InterPro" id="IPR004481">
    <property type="entry name" value="K/Na/Ca-exchanger"/>
</dbReference>
<keyword evidence="5" id="KW-0633">Potassium transport</keyword>
<gene>
    <name evidence="21" type="ORF">Ctob_000155</name>
</gene>
<dbReference type="Pfam" id="PF01699">
    <property type="entry name" value="Na_Ca_ex"/>
    <property type="match status" value="2"/>
</dbReference>
<dbReference type="InterPro" id="IPR004837">
    <property type="entry name" value="NaCa_Exmemb"/>
</dbReference>
<feature type="transmembrane region" description="Helical" evidence="18">
    <location>
        <begin position="371"/>
        <end position="392"/>
    </location>
</feature>
<evidence type="ECO:0000256" key="3">
    <source>
        <dbReference type="ARBA" id="ARBA00022448"/>
    </source>
</evidence>
<comment type="caution">
    <text evidence="21">The sequence shown here is derived from an EMBL/GenBank/DDBJ whole genome shotgun (WGS) entry which is preliminary data.</text>
</comment>
<comment type="subcellular location">
    <subcellularLocation>
        <location evidence="1">Membrane</location>
        <topology evidence="1">Multi-pass membrane protein</topology>
    </subcellularLocation>
</comment>
<feature type="transmembrane region" description="Helical" evidence="18">
    <location>
        <begin position="302"/>
        <end position="325"/>
    </location>
</feature>
<evidence type="ECO:0000256" key="16">
    <source>
        <dbReference type="ARBA" id="ARBA00023201"/>
    </source>
</evidence>
<dbReference type="PANTHER" id="PTHR10846:SF8">
    <property type="entry name" value="INNER MEMBRANE PROTEIN YRBG"/>
    <property type="match status" value="1"/>
</dbReference>
<feature type="domain" description="Sodium/calcium exchanger membrane region" evidence="20">
    <location>
        <begin position="270"/>
        <end position="416"/>
    </location>
</feature>
<evidence type="ECO:0000256" key="8">
    <source>
        <dbReference type="ARBA" id="ARBA00022729"/>
    </source>
</evidence>
<dbReference type="InterPro" id="IPR044880">
    <property type="entry name" value="NCX_ion-bd_dom_sf"/>
</dbReference>
<keyword evidence="3" id="KW-0813">Transport</keyword>
<dbReference type="NCBIfam" id="TIGR00367">
    <property type="entry name" value="calcium/sodium antiporter"/>
    <property type="match status" value="1"/>
</dbReference>
<evidence type="ECO:0000256" key="9">
    <source>
        <dbReference type="ARBA" id="ARBA00022837"/>
    </source>
</evidence>
<dbReference type="GO" id="GO:0005262">
    <property type="term" value="F:calcium channel activity"/>
    <property type="evidence" value="ECO:0007669"/>
    <property type="project" value="TreeGrafter"/>
</dbReference>
<evidence type="ECO:0000256" key="7">
    <source>
        <dbReference type="ARBA" id="ARBA00022692"/>
    </source>
</evidence>
<feature type="domain" description="Sodium/calcium exchanger membrane region" evidence="20">
    <location>
        <begin position="60"/>
        <end position="203"/>
    </location>
</feature>
<evidence type="ECO:0000256" key="12">
    <source>
        <dbReference type="ARBA" id="ARBA00022989"/>
    </source>
</evidence>
<dbReference type="Gene3D" id="1.20.1420.30">
    <property type="entry name" value="NCX, central ion-binding region"/>
    <property type="match status" value="2"/>
</dbReference>
<evidence type="ECO:0000256" key="1">
    <source>
        <dbReference type="ARBA" id="ARBA00004141"/>
    </source>
</evidence>
<evidence type="ECO:0000256" key="15">
    <source>
        <dbReference type="ARBA" id="ARBA00023136"/>
    </source>
</evidence>
<keyword evidence="10" id="KW-0769">Symport</keyword>
<keyword evidence="14" id="KW-0406">Ion transport</keyword>
<dbReference type="OrthoDB" id="2127281at2759"/>
<feature type="transmembrane region" description="Helical" evidence="18">
    <location>
        <begin position="164"/>
        <end position="181"/>
    </location>
</feature>
<evidence type="ECO:0000256" key="13">
    <source>
        <dbReference type="ARBA" id="ARBA00023053"/>
    </source>
</evidence>
<keyword evidence="9" id="KW-0106">Calcium</keyword>
<reference evidence="22" key="1">
    <citation type="journal article" date="2015" name="PLoS Genet.">
        <title>Genome Sequence and Transcriptome Analyses of Chrysochromulina tobin: Metabolic Tools for Enhanced Algal Fitness in the Prominent Order Prymnesiales (Haptophyceae).</title>
        <authorList>
            <person name="Hovde B.T."/>
            <person name="Deodato C.R."/>
            <person name="Hunsperger H.M."/>
            <person name="Ryken S.A."/>
            <person name="Yost W."/>
            <person name="Jha R.K."/>
            <person name="Patterson J."/>
            <person name="Monnat R.J. Jr."/>
            <person name="Barlow S.B."/>
            <person name="Starkenburg S.R."/>
            <person name="Cattolico R.A."/>
        </authorList>
    </citation>
    <scope>NUCLEOTIDE SEQUENCE</scope>
    <source>
        <strain evidence="22">CCMP291</strain>
    </source>
</reference>
<keyword evidence="13" id="KW-0915">Sodium</keyword>
<evidence type="ECO:0000256" key="4">
    <source>
        <dbReference type="ARBA" id="ARBA00022449"/>
    </source>
</evidence>
<feature type="chain" id="PRO_5005601375" evidence="19">
    <location>
        <begin position="19"/>
        <end position="425"/>
    </location>
</feature>
<evidence type="ECO:0000256" key="18">
    <source>
        <dbReference type="SAM" id="Phobius"/>
    </source>
</evidence>
<keyword evidence="11" id="KW-0630">Potassium</keyword>
<dbReference type="GO" id="GO:0005886">
    <property type="term" value="C:plasma membrane"/>
    <property type="evidence" value="ECO:0007669"/>
    <property type="project" value="TreeGrafter"/>
</dbReference>
<keyword evidence="4" id="KW-0050">Antiport</keyword>
<dbReference type="PANTHER" id="PTHR10846">
    <property type="entry name" value="SODIUM/POTASSIUM/CALCIUM EXCHANGER"/>
    <property type="match status" value="1"/>
</dbReference>
<keyword evidence="7 18" id="KW-0812">Transmembrane</keyword>
<name>A0A0M0J410_9EUKA</name>
<evidence type="ECO:0000313" key="21">
    <source>
        <dbReference type="EMBL" id="KOO21314.1"/>
    </source>
</evidence>
<feature type="compositionally biased region" description="Acidic residues" evidence="17">
    <location>
        <begin position="222"/>
        <end position="238"/>
    </location>
</feature>
<accession>A0A0M0J410</accession>
<evidence type="ECO:0000259" key="20">
    <source>
        <dbReference type="Pfam" id="PF01699"/>
    </source>
</evidence>
<dbReference type="AlphaFoldDB" id="A0A0M0J410"/>
<feature type="transmembrane region" description="Helical" evidence="18">
    <location>
        <begin position="268"/>
        <end position="290"/>
    </location>
</feature>
<dbReference type="GO" id="GO:0008273">
    <property type="term" value="F:calcium, potassium:sodium antiporter activity"/>
    <property type="evidence" value="ECO:0007669"/>
    <property type="project" value="TreeGrafter"/>
</dbReference>
<feature type="transmembrane region" description="Helical" evidence="18">
    <location>
        <begin position="399"/>
        <end position="417"/>
    </location>
</feature>
<keyword evidence="6" id="KW-0109">Calcium transport</keyword>
<feature type="transmembrane region" description="Helical" evidence="18">
    <location>
        <begin position="100"/>
        <end position="120"/>
    </location>
</feature>
<evidence type="ECO:0000256" key="2">
    <source>
        <dbReference type="ARBA" id="ARBA00005364"/>
    </source>
</evidence>
<evidence type="ECO:0000256" key="17">
    <source>
        <dbReference type="SAM" id="MobiDB-lite"/>
    </source>
</evidence>
<protein>
    <submittedName>
        <fullName evidence="21">Sodium potassium calcium exchanger 4</fullName>
    </submittedName>
</protein>
<sequence length="425" mass="46030">MLVSLLFAAAAAVAHLSAEPEASVVDGHELQRRKLYEYEPGVCDSFLVTNYKYVAEALLIWGIFYMFWALAIVCDDYFVASLEVISDELHLSTDVAGATFMAAGSSAPELFTSVMGVFAVKNDVGIGTIVGSAVFNLCCIIGGTALFTPQVLTIDWKPITRDSLFYAASIVAMIAVLVDGAVTLNEAIALIVTYSLYVLFMYFNTPIFEAVSRCCGESPSSPEEEEEEKKEDEEDEDSPISAAIARPLALLFEVTIPNCSKEPNKGRYMTTFFTSVFWIGVLSYFMVTWASKLGCIWNIHPAVMGVTILAAGTSVPDAIGSLLVARDGHGDMAVSNAIGSNVFDILLGLGVPWVMGAVIYGGDVEVDADNIVPLTLILFGTLVGVYVVTVCSGFRLTKLVGAIFFSMYFLFVAYVLMHEFHMISF</sequence>
<organism evidence="21 22">
    <name type="scientific">Chrysochromulina tobinii</name>
    <dbReference type="NCBI Taxonomy" id="1460289"/>
    <lineage>
        <taxon>Eukaryota</taxon>
        <taxon>Haptista</taxon>
        <taxon>Haptophyta</taxon>
        <taxon>Prymnesiophyceae</taxon>
        <taxon>Prymnesiales</taxon>
        <taxon>Chrysochromulinaceae</taxon>
        <taxon>Chrysochromulina</taxon>
    </lineage>
</organism>
<feature type="region of interest" description="Disordered" evidence="17">
    <location>
        <begin position="218"/>
        <end position="239"/>
    </location>
</feature>
<keyword evidence="16" id="KW-0739">Sodium transport</keyword>
<dbReference type="EMBL" id="JWZX01003373">
    <property type="protein sequence ID" value="KOO21314.1"/>
    <property type="molecule type" value="Genomic_DNA"/>
</dbReference>
<evidence type="ECO:0000256" key="14">
    <source>
        <dbReference type="ARBA" id="ARBA00023065"/>
    </source>
</evidence>
<comment type="similarity">
    <text evidence="2">Belongs to the Ca(2+):cation antiporter (CaCA) (TC 2.A.19) family. SLC24A subfamily.</text>
</comment>
<evidence type="ECO:0000256" key="5">
    <source>
        <dbReference type="ARBA" id="ARBA00022538"/>
    </source>
</evidence>
<keyword evidence="15 18" id="KW-0472">Membrane</keyword>
<keyword evidence="8 19" id="KW-0732">Signal</keyword>
<dbReference type="GO" id="GO:0015293">
    <property type="term" value="F:symporter activity"/>
    <property type="evidence" value="ECO:0007669"/>
    <property type="project" value="UniProtKB-KW"/>
</dbReference>
<evidence type="ECO:0000256" key="6">
    <source>
        <dbReference type="ARBA" id="ARBA00022568"/>
    </source>
</evidence>
<feature type="transmembrane region" description="Helical" evidence="18">
    <location>
        <begin position="337"/>
        <end position="359"/>
    </location>
</feature>
<feature type="transmembrane region" description="Helical" evidence="18">
    <location>
        <begin position="126"/>
        <end position="152"/>
    </location>
</feature>
<keyword evidence="12 18" id="KW-1133">Transmembrane helix</keyword>
<dbReference type="GO" id="GO:0006874">
    <property type="term" value="P:intracellular calcium ion homeostasis"/>
    <property type="evidence" value="ECO:0007669"/>
    <property type="project" value="TreeGrafter"/>
</dbReference>
<proteinExistence type="inferred from homology"/>
<evidence type="ECO:0000256" key="10">
    <source>
        <dbReference type="ARBA" id="ARBA00022847"/>
    </source>
</evidence>
<feature type="signal peptide" evidence="19">
    <location>
        <begin position="1"/>
        <end position="18"/>
    </location>
</feature>
<evidence type="ECO:0000256" key="11">
    <source>
        <dbReference type="ARBA" id="ARBA00022958"/>
    </source>
</evidence>
<evidence type="ECO:0000313" key="22">
    <source>
        <dbReference type="Proteomes" id="UP000037460"/>
    </source>
</evidence>
<feature type="transmembrane region" description="Helical" evidence="18">
    <location>
        <begin position="58"/>
        <end position="79"/>
    </location>
</feature>
<evidence type="ECO:0000256" key="19">
    <source>
        <dbReference type="SAM" id="SignalP"/>
    </source>
</evidence>
<dbReference type="FunFam" id="1.20.1420.30:FF:000009">
    <property type="entry name" value="sodium/potassium/calcium exchanger 5 isoform X2"/>
    <property type="match status" value="1"/>
</dbReference>
<dbReference type="Proteomes" id="UP000037460">
    <property type="component" value="Unassembled WGS sequence"/>
</dbReference>
<keyword evidence="22" id="KW-1185">Reference proteome</keyword>